<feature type="domain" description="MurNAc-LAA" evidence="2">
    <location>
        <begin position="142"/>
        <end position="270"/>
    </location>
</feature>
<evidence type="ECO:0000256" key="1">
    <source>
        <dbReference type="ARBA" id="ARBA00022801"/>
    </source>
</evidence>
<dbReference type="SMART" id="SM00646">
    <property type="entry name" value="Ami_3"/>
    <property type="match status" value="1"/>
</dbReference>
<reference evidence="3 4" key="1">
    <citation type="submission" date="2018-06" db="EMBL/GenBank/DDBJ databases">
        <title>Streptacidiphilus pinicola sp. nov., isolated from pine grove soil.</title>
        <authorList>
            <person name="Roh S.G."/>
            <person name="Park S."/>
            <person name="Kim M.-K."/>
            <person name="Yun B.-R."/>
            <person name="Park J."/>
            <person name="Kim M.J."/>
            <person name="Kim Y.S."/>
            <person name="Kim S.B."/>
        </authorList>
    </citation>
    <scope>NUCLEOTIDE SEQUENCE [LARGE SCALE GENOMIC DNA]</scope>
    <source>
        <strain evidence="3 4">MMS16-CNU450</strain>
    </source>
</reference>
<evidence type="ECO:0000313" key="4">
    <source>
        <dbReference type="Proteomes" id="UP000248889"/>
    </source>
</evidence>
<dbReference type="EMBL" id="QKYN01000074">
    <property type="protein sequence ID" value="RAG83973.1"/>
    <property type="molecule type" value="Genomic_DNA"/>
</dbReference>
<dbReference type="AlphaFoldDB" id="A0A2X0IK39"/>
<dbReference type="InterPro" id="IPR050695">
    <property type="entry name" value="N-acetylmuramoyl_amidase_3"/>
</dbReference>
<dbReference type="RefSeq" id="WP_111502569.1">
    <property type="nucleotide sequence ID" value="NZ_QKYN01000074.1"/>
</dbReference>
<dbReference type="GO" id="GO:0009253">
    <property type="term" value="P:peptidoglycan catabolic process"/>
    <property type="evidence" value="ECO:0007669"/>
    <property type="project" value="InterPro"/>
</dbReference>
<accession>A0A2X0IK39</accession>
<gene>
    <name evidence="3" type="ORF">DN069_19670</name>
</gene>
<proteinExistence type="predicted"/>
<name>A0A2X0IK39_9ACTN</name>
<keyword evidence="4" id="KW-1185">Reference proteome</keyword>
<organism evidence="3 4">
    <name type="scientific">Streptacidiphilus pinicola</name>
    <dbReference type="NCBI Taxonomy" id="2219663"/>
    <lineage>
        <taxon>Bacteria</taxon>
        <taxon>Bacillati</taxon>
        <taxon>Actinomycetota</taxon>
        <taxon>Actinomycetes</taxon>
        <taxon>Kitasatosporales</taxon>
        <taxon>Streptomycetaceae</taxon>
        <taxon>Streptacidiphilus</taxon>
    </lineage>
</organism>
<dbReference type="GO" id="GO:0030288">
    <property type="term" value="C:outer membrane-bounded periplasmic space"/>
    <property type="evidence" value="ECO:0007669"/>
    <property type="project" value="TreeGrafter"/>
</dbReference>
<dbReference type="PANTHER" id="PTHR30404">
    <property type="entry name" value="N-ACETYLMURAMOYL-L-ALANINE AMIDASE"/>
    <property type="match status" value="1"/>
</dbReference>
<dbReference type="SUPFAM" id="SSF53187">
    <property type="entry name" value="Zn-dependent exopeptidases"/>
    <property type="match status" value="1"/>
</dbReference>
<dbReference type="Proteomes" id="UP000248889">
    <property type="component" value="Unassembled WGS sequence"/>
</dbReference>
<evidence type="ECO:0000259" key="2">
    <source>
        <dbReference type="SMART" id="SM00646"/>
    </source>
</evidence>
<sequence length="288" mass="29195">MRAGSLTVVSVVSVVSAVTALSVLTAAFTALAVLGPSAPRGQASAAAPRRALPLAGRTVVLDPGHNPGNASHPAEINQLVDVGNGRKACNTTGTSTDAGYTEAEFTLDLARRVRLLLAAEGARVILTQDGDRPWGPCVTERAAIGNQAHADAVVALHADGATPEGHGFHVILPAEVVAGAADTRPIVGPSRRLGLNLRDAYTLATGEPFATYLGGGTGLMVRSDLGGLNLSQVPAVFIECGNMRNAADAARLSTPAWREMAAHGVALGITLFLSGTETGIGGDTGSEG</sequence>
<comment type="caution">
    <text evidence="3">The sequence shown here is derived from an EMBL/GenBank/DDBJ whole genome shotgun (WGS) entry which is preliminary data.</text>
</comment>
<evidence type="ECO:0000313" key="3">
    <source>
        <dbReference type="EMBL" id="RAG83973.1"/>
    </source>
</evidence>
<dbReference type="Pfam" id="PF01520">
    <property type="entry name" value="Amidase_3"/>
    <property type="match status" value="1"/>
</dbReference>
<dbReference type="Gene3D" id="3.40.630.40">
    <property type="entry name" value="Zn-dependent exopeptidases"/>
    <property type="match status" value="1"/>
</dbReference>
<dbReference type="OrthoDB" id="3268878at2"/>
<keyword evidence="1" id="KW-0378">Hydrolase</keyword>
<dbReference type="InterPro" id="IPR002508">
    <property type="entry name" value="MurNAc-LAA_cat"/>
</dbReference>
<protein>
    <submittedName>
        <fullName evidence="3">N-acetylmuramoyl-L-alanine amidase</fullName>
    </submittedName>
</protein>
<dbReference type="CDD" id="cd02696">
    <property type="entry name" value="MurNAc-LAA"/>
    <property type="match status" value="1"/>
</dbReference>
<dbReference type="GO" id="GO:0008745">
    <property type="term" value="F:N-acetylmuramoyl-L-alanine amidase activity"/>
    <property type="evidence" value="ECO:0007669"/>
    <property type="project" value="InterPro"/>
</dbReference>
<dbReference type="PANTHER" id="PTHR30404:SF0">
    <property type="entry name" value="N-ACETYLMURAMOYL-L-ALANINE AMIDASE AMIC"/>
    <property type="match status" value="1"/>
</dbReference>